<dbReference type="InterPro" id="IPR002575">
    <property type="entry name" value="Aminoglycoside_PTrfase"/>
</dbReference>
<dbReference type="KEGG" id="tdf:H9L22_08245"/>
<keyword evidence="3" id="KW-1185">Reference proteome</keyword>
<organism evidence="2 3">
    <name type="scientific">Tessaracoccus defluvii</name>
    <dbReference type="NCBI Taxonomy" id="1285901"/>
    <lineage>
        <taxon>Bacteria</taxon>
        <taxon>Bacillati</taxon>
        <taxon>Actinomycetota</taxon>
        <taxon>Actinomycetes</taxon>
        <taxon>Propionibacteriales</taxon>
        <taxon>Propionibacteriaceae</taxon>
        <taxon>Tessaracoccus</taxon>
    </lineage>
</organism>
<dbReference type="EMBL" id="CP060789">
    <property type="protein sequence ID" value="QNP57539.1"/>
    <property type="molecule type" value="Genomic_DNA"/>
</dbReference>
<dbReference type="Gene3D" id="3.30.200.20">
    <property type="entry name" value="Phosphorylase Kinase, domain 1"/>
    <property type="match status" value="1"/>
</dbReference>
<dbReference type="AlphaFoldDB" id="A0A7H0HAH3"/>
<gene>
    <name evidence="2" type="ORF">H9L22_08245</name>
</gene>
<dbReference type="InterPro" id="IPR051678">
    <property type="entry name" value="AGP_Transferase"/>
</dbReference>
<dbReference type="Proteomes" id="UP000516117">
    <property type="component" value="Chromosome"/>
</dbReference>
<evidence type="ECO:0000313" key="3">
    <source>
        <dbReference type="Proteomes" id="UP000516117"/>
    </source>
</evidence>
<protein>
    <submittedName>
        <fullName evidence="2">Aminoglycoside phosphotransferase family protein</fullName>
    </submittedName>
</protein>
<dbReference type="Pfam" id="PF01636">
    <property type="entry name" value="APH"/>
    <property type="match status" value="1"/>
</dbReference>
<evidence type="ECO:0000313" key="2">
    <source>
        <dbReference type="EMBL" id="QNP57539.1"/>
    </source>
</evidence>
<accession>A0A7H0HAH3</accession>
<feature type="domain" description="Aminoglycoside phosphotransferase" evidence="1">
    <location>
        <begin position="45"/>
        <end position="281"/>
    </location>
</feature>
<dbReference type="SUPFAM" id="SSF56112">
    <property type="entry name" value="Protein kinase-like (PK-like)"/>
    <property type="match status" value="1"/>
</dbReference>
<dbReference type="GO" id="GO:0016740">
    <property type="term" value="F:transferase activity"/>
    <property type="evidence" value="ECO:0007669"/>
    <property type="project" value="UniProtKB-KW"/>
</dbReference>
<proteinExistence type="predicted"/>
<dbReference type="PANTHER" id="PTHR21310:SF42">
    <property type="entry name" value="BIFUNCTIONAL AAC_APH"/>
    <property type="match status" value="1"/>
</dbReference>
<dbReference type="PANTHER" id="PTHR21310">
    <property type="entry name" value="AMINOGLYCOSIDE PHOSPHOTRANSFERASE-RELATED-RELATED"/>
    <property type="match status" value="1"/>
</dbReference>
<dbReference type="InterPro" id="IPR011009">
    <property type="entry name" value="Kinase-like_dom_sf"/>
</dbReference>
<keyword evidence="2" id="KW-0808">Transferase</keyword>
<evidence type="ECO:0000259" key="1">
    <source>
        <dbReference type="Pfam" id="PF01636"/>
    </source>
</evidence>
<dbReference type="CDD" id="cd05155">
    <property type="entry name" value="APH_ChoK_like_1"/>
    <property type="match status" value="1"/>
</dbReference>
<reference evidence="2 3" key="1">
    <citation type="submission" date="2020-08" db="EMBL/GenBank/DDBJ databases">
        <title>Genome sequence of Tessaracoccus defluvii JCM 17540T.</title>
        <authorList>
            <person name="Hyun D.-W."/>
            <person name="Bae J.-W."/>
        </authorList>
    </citation>
    <scope>NUCLEOTIDE SEQUENCE [LARGE SCALE GENOMIC DNA]</scope>
    <source>
        <strain evidence="2 3">JCM 17540</strain>
    </source>
</reference>
<name>A0A7H0HAH3_9ACTN</name>
<dbReference type="Gene3D" id="3.90.1200.10">
    <property type="match status" value="1"/>
</dbReference>
<sequence length="314" mass="33370">MAADGTPAPPGVGATPSAEVDVTVSLVHDLLAQQHPDLADSPPTVVANGWDNVIVRVGDDLVARFPRRRLAAGLVAGEQRWLPGLAAGLPIPIATPVRTGRPGLGYPWAWSICRWFDGEVAADVRLADPGHEAERLGRFVHALHRPAPAEAPANPFRGQPVAELVPRIRANLARLFPSPTPSTSSGTYSAILALIDQLATTPEWTGPPLWLHGDLHTANLVVADGAIAAVIDFGDLTSGDPAVDLAVAWMLFDGDDRARFRGAAGGGTAVDDDTWARARLWELHFALLYLLHSADNERFARMGHRLLDAVLSGG</sequence>